<proteinExistence type="predicted"/>
<reference evidence="2" key="1">
    <citation type="journal article" date="2023" name="Plant J.">
        <title>Genome sequences and population genomics provide insights into the demographic history, inbreeding, and mutation load of two 'living fossil' tree species of Dipteronia.</title>
        <authorList>
            <person name="Feng Y."/>
            <person name="Comes H.P."/>
            <person name="Chen J."/>
            <person name="Zhu S."/>
            <person name="Lu R."/>
            <person name="Zhang X."/>
            <person name="Li P."/>
            <person name="Qiu J."/>
            <person name="Olsen K.M."/>
            <person name="Qiu Y."/>
        </authorList>
    </citation>
    <scope>NUCLEOTIDE SEQUENCE</scope>
    <source>
        <strain evidence="2">NBL</strain>
    </source>
</reference>
<name>A0AAE0ABJ9_9ROSI</name>
<feature type="domain" description="RNase H type-1" evidence="1">
    <location>
        <begin position="35"/>
        <end position="95"/>
    </location>
</feature>
<keyword evidence="3" id="KW-1185">Reference proteome</keyword>
<evidence type="ECO:0000313" key="2">
    <source>
        <dbReference type="EMBL" id="KAK3207008.1"/>
    </source>
</evidence>
<evidence type="ECO:0000313" key="3">
    <source>
        <dbReference type="Proteomes" id="UP001281410"/>
    </source>
</evidence>
<dbReference type="GO" id="GO:0004523">
    <property type="term" value="F:RNA-DNA hybrid ribonuclease activity"/>
    <property type="evidence" value="ECO:0007669"/>
    <property type="project" value="InterPro"/>
</dbReference>
<dbReference type="Pfam" id="PF13456">
    <property type="entry name" value="RVT_3"/>
    <property type="match status" value="1"/>
</dbReference>
<dbReference type="Gene3D" id="3.30.420.10">
    <property type="entry name" value="Ribonuclease H-like superfamily/Ribonuclease H"/>
    <property type="match status" value="1"/>
</dbReference>
<dbReference type="GO" id="GO:0003676">
    <property type="term" value="F:nucleic acid binding"/>
    <property type="evidence" value="ECO:0007669"/>
    <property type="project" value="InterPro"/>
</dbReference>
<evidence type="ECO:0000259" key="1">
    <source>
        <dbReference type="Pfam" id="PF13456"/>
    </source>
</evidence>
<comment type="caution">
    <text evidence="2">The sequence shown here is derived from an EMBL/GenBank/DDBJ whole genome shotgun (WGS) entry which is preliminary data.</text>
</comment>
<gene>
    <name evidence="2" type="ORF">Dsin_021054</name>
</gene>
<dbReference type="InterPro" id="IPR012337">
    <property type="entry name" value="RNaseH-like_sf"/>
</dbReference>
<dbReference type="Proteomes" id="UP001281410">
    <property type="component" value="Unassembled WGS sequence"/>
</dbReference>
<dbReference type="InterPro" id="IPR002156">
    <property type="entry name" value="RNaseH_domain"/>
</dbReference>
<sequence>MFSFFVGVQDSNRAEVLVVHKAVDLFCSSPLYVGRNVVFESDSRVAVSWINGKGIGSYAHVNCIYNIRSNLKFLGGEVKFKSRASNHFADRLAKLGSSIEGDFVEWRDFGG</sequence>
<dbReference type="CDD" id="cd06222">
    <property type="entry name" value="RNase_H_like"/>
    <property type="match status" value="1"/>
</dbReference>
<accession>A0AAE0ABJ9</accession>
<dbReference type="InterPro" id="IPR044730">
    <property type="entry name" value="RNase_H-like_dom_plant"/>
</dbReference>
<dbReference type="InterPro" id="IPR036397">
    <property type="entry name" value="RNaseH_sf"/>
</dbReference>
<dbReference type="EMBL" id="JANJYJ010000006">
    <property type="protein sequence ID" value="KAK3207008.1"/>
    <property type="molecule type" value="Genomic_DNA"/>
</dbReference>
<organism evidence="2 3">
    <name type="scientific">Dipteronia sinensis</name>
    <dbReference type="NCBI Taxonomy" id="43782"/>
    <lineage>
        <taxon>Eukaryota</taxon>
        <taxon>Viridiplantae</taxon>
        <taxon>Streptophyta</taxon>
        <taxon>Embryophyta</taxon>
        <taxon>Tracheophyta</taxon>
        <taxon>Spermatophyta</taxon>
        <taxon>Magnoliopsida</taxon>
        <taxon>eudicotyledons</taxon>
        <taxon>Gunneridae</taxon>
        <taxon>Pentapetalae</taxon>
        <taxon>rosids</taxon>
        <taxon>malvids</taxon>
        <taxon>Sapindales</taxon>
        <taxon>Sapindaceae</taxon>
        <taxon>Hippocastanoideae</taxon>
        <taxon>Acereae</taxon>
        <taxon>Dipteronia</taxon>
    </lineage>
</organism>
<dbReference type="AlphaFoldDB" id="A0AAE0ABJ9"/>
<dbReference type="SUPFAM" id="SSF53098">
    <property type="entry name" value="Ribonuclease H-like"/>
    <property type="match status" value="1"/>
</dbReference>
<protein>
    <recommendedName>
        <fullName evidence="1">RNase H type-1 domain-containing protein</fullName>
    </recommendedName>
</protein>